<reference evidence="3 4" key="1">
    <citation type="submission" date="2014-06" db="EMBL/GenBank/DDBJ databases">
        <title>Whole Genome Sequences of Three Symbiotic Endozoicomonas Bacteria.</title>
        <authorList>
            <person name="Neave M.J."/>
            <person name="Apprill A."/>
            <person name="Voolstra C.R."/>
        </authorList>
    </citation>
    <scope>NUCLEOTIDE SEQUENCE [LARGE SCALE GENOMIC DNA]</scope>
    <source>
        <strain evidence="3 4">DSM 25634</strain>
    </source>
</reference>
<evidence type="ECO:0000256" key="2">
    <source>
        <dbReference type="RuleBase" id="RU362080"/>
    </source>
</evidence>
<organism evidence="3 4">
    <name type="scientific">Endozoicomonas numazuensis</name>
    <dbReference type="NCBI Taxonomy" id="1137799"/>
    <lineage>
        <taxon>Bacteria</taxon>
        <taxon>Pseudomonadati</taxon>
        <taxon>Pseudomonadota</taxon>
        <taxon>Gammaproteobacteria</taxon>
        <taxon>Oceanospirillales</taxon>
        <taxon>Endozoicomonadaceae</taxon>
        <taxon>Endozoicomonas</taxon>
    </lineage>
</organism>
<dbReference type="Gene3D" id="3.40.1620.10">
    <property type="entry name" value="YefM-like domain"/>
    <property type="match status" value="1"/>
</dbReference>
<evidence type="ECO:0000313" key="4">
    <source>
        <dbReference type="Proteomes" id="UP000028073"/>
    </source>
</evidence>
<sequence length="84" mass="9573">MNVVSYTEMRKNLKSVLDSVVNDATHTVIHRRDAQDAVVMSKESYDSLMETLYLLSSSENARRLQSAAEQFKANKGIRRDLPEL</sequence>
<dbReference type="STRING" id="1137799.GZ78_27405"/>
<gene>
    <name evidence="3" type="ORF">GZ78_27405</name>
</gene>
<evidence type="ECO:0000313" key="3">
    <source>
        <dbReference type="EMBL" id="KEQ12177.1"/>
    </source>
</evidence>
<dbReference type="NCBIfam" id="TIGR01552">
    <property type="entry name" value="phd_fam"/>
    <property type="match status" value="1"/>
</dbReference>
<dbReference type="PANTHER" id="PTHR33713">
    <property type="entry name" value="ANTITOXIN YAFN-RELATED"/>
    <property type="match status" value="1"/>
</dbReference>
<dbReference type="OrthoDB" id="9802003at2"/>
<comment type="caution">
    <text evidence="3">The sequence shown here is derived from an EMBL/GenBank/DDBJ whole genome shotgun (WGS) entry which is preliminary data.</text>
</comment>
<keyword evidence="4" id="KW-1185">Reference proteome</keyword>
<dbReference type="Gene3D" id="1.10.1220.170">
    <property type="match status" value="1"/>
</dbReference>
<comment type="similarity">
    <text evidence="1 2">Belongs to the phD/YefM antitoxin family.</text>
</comment>
<proteinExistence type="inferred from homology"/>
<dbReference type="AlphaFoldDB" id="A0A081N154"/>
<accession>A0A081N154</accession>
<dbReference type="SUPFAM" id="SSF143120">
    <property type="entry name" value="YefM-like"/>
    <property type="match status" value="1"/>
</dbReference>
<evidence type="ECO:0000256" key="1">
    <source>
        <dbReference type="ARBA" id="ARBA00009981"/>
    </source>
</evidence>
<dbReference type="eggNOG" id="COG2161">
    <property type="taxonomic scope" value="Bacteria"/>
</dbReference>
<dbReference type="Pfam" id="PF02604">
    <property type="entry name" value="PhdYeFM_antitox"/>
    <property type="match status" value="1"/>
</dbReference>
<name>A0A081N154_9GAMM</name>
<dbReference type="InterPro" id="IPR051405">
    <property type="entry name" value="phD/YefM_antitoxin"/>
</dbReference>
<dbReference type="PANTHER" id="PTHR33713:SF6">
    <property type="entry name" value="ANTITOXIN YEFM"/>
    <property type="match status" value="1"/>
</dbReference>
<dbReference type="InterPro" id="IPR006442">
    <property type="entry name" value="Antitoxin_Phd/YefM"/>
</dbReference>
<dbReference type="RefSeq" id="WP_034842656.1">
    <property type="nucleotide sequence ID" value="NZ_JOKH01000010.1"/>
</dbReference>
<dbReference type="EMBL" id="JOKH01000010">
    <property type="protein sequence ID" value="KEQ12177.1"/>
    <property type="molecule type" value="Genomic_DNA"/>
</dbReference>
<comment type="function">
    <text evidence="2">Antitoxin component of a type II toxin-antitoxin (TA) system.</text>
</comment>
<protein>
    <recommendedName>
        <fullName evidence="2">Antitoxin</fullName>
    </recommendedName>
</protein>
<dbReference type="Proteomes" id="UP000028073">
    <property type="component" value="Unassembled WGS sequence"/>
</dbReference>
<dbReference type="InterPro" id="IPR036165">
    <property type="entry name" value="YefM-like_sf"/>
</dbReference>